<feature type="compositionally biased region" description="Acidic residues" evidence="1">
    <location>
        <begin position="442"/>
        <end position="458"/>
    </location>
</feature>
<reference evidence="2" key="1">
    <citation type="submission" date="2020-06" db="EMBL/GenBank/DDBJ databases">
        <title>Draft genome of Bugula neritina, a colonial animal packing powerful symbionts and potential medicines.</title>
        <authorList>
            <person name="Rayko M."/>
        </authorList>
    </citation>
    <scope>NUCLEOTIDE SEQUENCE [LARGE SCALE GENOMIC DNA]</scope>
    <source>
        <strain evidence="2">Kwan_BN1</strain>
    </source>
</reference>
<evidence type="ECO:0000313" key="2">
    <source>
        <dbReference type="EMBL" id="KAF6026856.1"/>
    </source>
</evidence>
<dbReference type="OrthoDB" id="439792at2759"/>
<dbReference type="AlphaFoldDB" id="A0A7J7JN51"/>
<evidence type="ECO:0000313" key="3">
    <source>
        <dbReference type="Proteomes" id="UP000593567"/>
    </source>
</evidence>
<organism evidence="2 3">
    <name type="scientific">Bugula neritina</name>
    <name type="common">Brown bryozoan</name>
    <name type="synonym">Sertularia neritina</name>
    <dbReference type="NCBI Taxonomy" id="10212"/>
    <lineage>
        <taxon>Eukaryota</taxon>
        <taxon>Metazoa</taxon>
        <taxon>Spiralia</taxon>
        <taxon>Lophotrochozoa</taxon>
        <taxon>Bryozoa</taxon>
        <taxon>Gymnolaemata</taxon>
        <taxon>Cheilostomatida</taxon>
        <taxon>Flustrina</taxon>
        <taxon>Buguloidea</taxon>
        <taxon>Bugulidae</taxon>
        <taxon>Bugula</taxon>
    </lineage>
</organism>
<keyword evidence="3" id="KW-1185">Reference proteome</keyword>
<feature type="compositionally biased region" description="Acidic residues" evidence="1">
    <location>
        <begin position="416"/>
        <end position="432"/>
    </location>
</feature>
<dbReference type="Proteomes" id="UP000593567">
    <property type="component" value="Unassembled WGS sequence"/>
</dbReference>
<dbReference type="SUPFAM" id="SSF52540">
    <property type="entry name" value="P-loop containing nucleoside triphosphate hydrolases"/>
    <property type="match status" value="1"/>
</dbReference>
<gene>
    <name evidence="2" type="ORF">EB796_014840</name>
</gene>
<dbReference type="InterPro" id="IPR027417">
    <property type="entry name" value="P-loop_NTPase"/>
</dbReference>
<feature type="region of interest" description="Disordered" evidence="1">
    <location>
        <begin position="249"/>
        <end position="270"/>
    </location>
</feature>
<proteinExistence type="predicted"/>
<feature type="compositionally biased region" description="Basic and acidic residues" evidence="1">
    <location>
        <begin position="79"/>
        <end position="111"/>
    </location>
</feature>
<protein>
    <submittedName>
        <fullName evidence="2">AK9</fullName>
    </submittedName>
</protein>
<dbReference type="EMBL" id="VXIV02002196">
    <property type="protein sequence ID" value="KAF6026856.1"/>
    <property type="molecule type" value="Genomic_DNA"/>
</dbReference>
<comment type="caution">
    <text evidence="2">The sequence shown here is derived from an EMBL/GenBank/DDBJ whole genome shotgun (WGS) entry which is preliminary data.</text>
</comment>
<evidence type="ECO:0000256" key="1">
    <source>
        <dbReference type="SAM" id="MobiDB-lite"/>
    </source>
</evidence>
<accession>A0A7J7JN51</accession>
<name>A0A7J7JN51_BUGNE</name>
<feature type="compositionally biased region" description="Acidic residues" evidence="1">
    <location>
        <begin position="249"/>
        <end position="265"/>
    </location>
</feature>
<feature type="region of interest" description="Disordered" evidence="1">
    <location>
        <begin position="72"/>
        <end position="111"/>
    </location>
</feature>
<feature type="region of interest" description="Disordered" evidence="1">
    <location>
        <begin position="416"/>
        <end position="481"/>
    </location>
</feature>
<dbReference type="Gene3D" id="3.40.50.300">
    <property type="entry name" value="P-loop containing nucleotide triphosphate hydrolases"/>
    <property type="match status" value="2"/>
</dbReference>
<sequence length="481" mass="54967">MSVTCRFGGWILDNFPQTREQWAMMGDKNLLPDDAVFLKDISEGGLMLLKRWYSLNRKEVDQQISERSWNLSMCNNDSQDGRKAEEEQRLAEEAEKKRKADERARRVEAGEDPVEVDREIYGIIPESELVTQAESEDVAATVSDTPVTGAAGSLDFLGVPDVKEAELPVEGPELEGAKEKRKEWDREYPNIEGVFTSTGVIEPIQIDINDADVDVVLKQAVEKIEKRFEYAGWEYTGMDLDEEDEDIAADNEQNEEEAEEEEEEVSGSNSFQLNSVYSLNNCLFIEEGDPNRNKKKPLGDLNHFCPVALFEKNVLWPGNPECAAKYREKVYYLSNDENRTKFLENPTMYLTRERPPQTTAMRLLVLGAKGSGKSLHARQLAQKHKVFHIQFEELLQEMLLKKTKKYIGPFYEAEEEFKDSPEDIEENKELDEFERTFTMADLDVEEKAGEDEDNEEGGEEGKEPLPEEEVKEEVSGNLTTQ</sequence>